<dbReference type="RefSeq" id="WP_108741511.1">
    <property type="nucleotide sequence ID" value="NZ_CP020918.1"/>
</dbReference>
<keyword evidence="2" id="KW-1185">Reference proteome</keyword>
<reference evidence="1 2" key="1">
    <citation type="submission" date="2017-04" db="EMBL/GenBank/DDBJ databases">
        <title>Compelte genome sequence of WV33.</title>
        <authorList>
            <person name="Lee P.C."/>
        </authorList>
    </citation>
    <scope>NUCLEOTIDE SEQUENCE [LARGE SCALE GENOMIC DNA]</scope>
    <source>
        <strain evidence="1 2">WV33</strain>
    </source>
</reference>
<name>A0A2S1LGB8_9FLAO</name>
<evidence type="ECO:0000313" key="2">
    <source>
        <dbReference type="Proteomes" id="UP000244527"/>
    </source>
</evidence>
<sequence length="93" mass="10886">MEDTSLVDIENNLKFFSDNNNNNNAKIVDEIKNSINFRIQKHREFIKKSKAVIIDNIDYLSIVESETNKIIARKNKIIELRELAEYSFGIKLI</sequence>
<protein>
    <submittedName>
        <fullName evidence="1">Uncharacterized protein</fullName>
    </submittedName>
</protein>
<organism evidence="1 2">
    <name type="scientific">Flavobacterium faecale</name>
    <dbReference type="NCBI Taxonomy" id="1355330"/>
    <lineage>
        <taxon>Bacteria</taxon>
        <taxon>Pseudomonadati</taxon>
        <taxon>Bacteroidota</taxon>
        <taxon>Flavobacteriia</taxon>
        <taxon>Flavobacteriales</taxon>
        <taxon>Flavobacteriaceae</taxon>
        <taxon>Flavobacterium</taxon>
    </lineage>
</organism>
<dbReference type="KEGG" id="ffa:FFWV33_14155"/>
<dbReference type="Proteomes" id="UP000244527">
    <property type="component" value="Chromosome"/>
</dbReference>
<proteinExistence type="predicted"/>
<dbReference type="EMBL" id="CP020918">
    <property type="protein sequence ID" value="AWG22586.1"/>
    <property type="molecule type" value="Genomic_DNA"/>
</dbReference>
<evidence type="ECO:0000313" key="1">
    <source>
        <dbReference type="EMBL" id="AWG22586.1"/>
    </source>
</evidence>
<dbReference type="AlphaFoldDB" id="A0A2S1LGB8"/>
<accession>A0A2S1LGB8</accession>
<gene>
    <name evidence="1" type="ORF">FFWV33_14155</name>
</gene>